<reference evidence="2" key="1">
    <citation type="submission" date="2017-10" db="EMBL/GenBank/DDBJ databases">
        <title>Transcriptome Assembly of Sugarcane Aphid Adults.</title>
        <authorList>
            <person name="Scully E.D."/>
            <person name="Palmer N.A."/>
            <person name="Geib S.M."/>
            <person name="Sarath G."/>
            <person name="Sattler S.E."/>
        </authorList>
    </citation>
    <scope>NUCLEOTIDE SEQUENCE</scope>
    <source>
        <tissue evidence="2">Whole body</tissue>
    </source>
</reference>
<dbReference type="GeneID" id="112596805"/>
<organism evidence="2">
    <name type="scientific">Melanaphis sacchari</name>
    <dbReference type="NCBI Taxonomy" id="742174"/>
    <lineage>
        <taxon>Eukaryota</taxon>
        <taxon>Metazoa</taxon>
        <taxon>Ecdysozoa</taxon>
        <taxon>Arthropoda</taxon>
        <taxon>Hexapoda</taxon>
        <taxon>Insecta</taxon>
        <taxon>Pterygota</taxon>
        <taxon>Neoptera</taxon>
        <taxon>Paraneoptera</taxon>
        <taxon>Hemiptera</taxon>
        <taxon>Sternorrhyncha</taxon>
        <taxon>Aphidomorpha</taxon>
        <taxon>Aphidoidea</taxon>
        <taxon>Aphididae</taxon>
        <taxon>Aphidini</taxon>
        <taxon>Melanaphis</taxon>
    </lineage>
</organism>
<dbReference type="InterPro" id="IPR008476">
    <property type="entry name" value="PBDC1_metazoa/fungi"/>
</dbReference>
<dbReference type="AlphaFoldDB" id="A0A2H8TFV8"/>
<evidence type="ECO:0000313" key="2">
    <source>
        <dbReference type="EMBL" id="MBW12965.1"/>
    </source>
</evidence>
<dbReference type="PANTHER" id="PTHR13410:SF9">
    <property type="entry name" value="PROTEIN PBDC1"/>
    <property type="match status" value="1"/>
</dbReference>
<dbReference type="PANTHER" id="PTHR13410">
    <property type="entry name" value="PROTEIN PBDC1"/>
    <property type="match status" value="1"/>
</dbReference>
<dbReference type="OrthoDB" id="10248897at2759"/>
<feature type="domain" description="Polysaccharide biosynthesis" evidence="1">
    <location>
        <begin position="35"/>
        <end position="156"/>
    </location>
</feature>
<dbReference type="RefSeq" id="XP_025198395.1">
    <property type="nucleotide sequence ID" value="XM_025342610.1"/>
</dbReference>
<dbReference type="InterPro" id="IPR021148">
    <property type="entry name" value="Polysacc_synth_dom"/>
</dbReference>
<dbReference type="InterPro" id="IPR023139">
    <property type="entry name" value="PBDC1-like_dom_sf"/>
</dbReference>
<dbReference type="GO" id="GO:0005737">
    <property type="term" value="C:cytoplasm"/>
    <property type="evidence" value="ECO:0007669"/>
    <property type="project" value="TreeGrafter"/>
</dbReference>
<name>A0A2H8TFV8_9HEMI</name>
<sequence length="170" mass="19868">MDNLTIANGVGAAELSTGASLLSRPADEYGNDGKVEMMWAIKAYEHAEIYFNLICSVDPKLLKLTPHDEKIYKEFRRLFPDLQIEVLDEEDVKNDSSKIKWRRFCDLYKNMENYNFGTLIRKDVHGDYSESNSFIVIRIQFYAIELARNREGLNDIHFINNIYDKEDFEP</sequence>
<evidence type="ECO:0000259" key="1">
    <source>
        <dbReference type="Pfam" id="PF04669"/>
    </source>
</evidence>
<dbReference type="EMBL" id="GFXV01001160">
    <property type="protein sequence ID" value="MBW12965.1"/>
    <property type="molecule type" value="Transcribed_RNA"/>
</dbReference>
<dbReference type="Gene3D" id="1.10.3560.10">
    <property type="entry name" value="yst0336 like domain"/>
    <property type="match status" value="1"/>
</dbReference>
<protein>
    <submittedName>
        <fullName evidence="2">UPF0368 protein Cxorf26</fullName>
    </submittedName>
</protein>
<proteinExistence type="predicted"/>
<dbReference type="Pfam" id="PF04669">
    <property type="entry name" value="PBDC1"/>
    <property type="match status" value="1"/>
</dbReference>
<accession>A0A2H8TFV8</accession>